<dbReference type="SUPFAM" id="SSF55811">
    <property type="entry name" value="Nudix"/>
    <property type="match status" value="1"/>
</dbReference>
<reference evidence="6" key="1">
    <citation type="submission" date="2015-04" db="EMBL/GenBank/DDBJ databases">
        <title>Complete genome sequence of Microbacterium chocolatum SIT 101, a bacterium enantioselectively hydrolyzing mesomeric diesters.</title>
        <authorList>
            <person name="Li X."/>
            <person name="Xu Y."/>
        </authorList>
    </citation>
    <scope>NUCLEOTIDE SEQUENCE [LARGE SCALE GENOMIC DNA]</scope>
    <source>
        <strain evidence="6">SIT 101</strain>
    </source>
</reference>
<evidence type="ECO:0000256" key="4">
    <source>
        <dbReference type="RuleBase" id="RU003476"/>
    </source>
</evidence>
<dbReference type="KEGG" id="mcw:A8L33_03825"/>
<dbReference type="PANTHER" id="PTHR43046:SF14">
    <property type="entry name" value="MUTT_NUDIX FAMILY PROTEIN"/>
    <property type="match status" value="1"/>
</dbReference>
<dbReference type="RefSeq" id="WP_053546704.1">
    <property type="nucleotide sequence ID" value="NZ_JAHWXH010000001.1"/>
</dbReference>
<evidence type="ECO:0000256" key="2">
    <source>
        <dbReference type="ARBA" id="ARBA00005582"/>
    </source>
</evidence>
<dbReference type="OrthoDB" id="9804442at2"/>
<feature type="domain" description="Nudix hydrolase" evidence="5">
    <location>
        <begin position="2"/>
        <end position="139"/>
    </location>
</feature>
<evidence type="ECO:0000313" key="6">
    <source>
        <dbReference type="EMBL" id="KOS12256.1"/>
    </source>
</evidence>
<comment type="cofactor">
    <cofactor evidence="1">
        <name>Mg(2+)</name>
        <dbReference type="ChEBI" id="CHEBI:18420"/>
    </cofactor>
</comment>
<keyword evidence="7" id="KW-1185">Reference proteome</keyword>
<comment type="caution">
    <text evidence="6">The sequence shown here is derived from an EMBL/GenBank/DDBJ whole genome shotgun (WGS) entry which is preliminary data.</text>
</comment>
<dbReference type="PROSITE" id="PS51462">
    <property type="entry name" value="NUDIX"/>
    <property type="match status" value="1"/>
</dbReference>
<dbReference type="PANTHER" id="PTHR43046">
    <property type="entry name" value="GDP-MANNOSE MANNOSYL HYDROLASE"/>
    <property type="match status" value="1"/>
</dbReference>
<sequence>MDLRVAAYAVIVDPDDRLLLAHWNEGRRAAWTLPGGGLEAGEDPERAARREVREETGYRVELKGLLGIHSRVIPPTRRLVDDATVPLHTLRIVYRAEVVGGKLRNEVDGSTDRAEWFPRAGVRRLQRVKLVDIALRMYDDA</sequence>
<accession>A0A0M8MGY7</accession>
<dbReference type="PROSITE" id="PS00893">
    <property type="entry name" value="NUDIX_BOX"/>
    <property type="match status" value="1"/>
</dbReference>
<dbReference type="Gene3D" id="3.90.79.10">
    <property type="entry name" value="Nucleoside Triphosphate Pyrophosphohydrolase"/>
    <property type="match status" value="1"/>
</dbReference>
<comment type="similarity">
    <text evidence="2 4">Belongs to the Nudix hydrolase family.</text>
</comment>
<evidence type="ECO:0000256" key="1">
    <source>
        <dbReference type="ARBA" id="ARBA00001946"/>
    </source>
</evidence>
<dbReference type="PRINTS" id="PR00502">
    <property type="entry name" value="NUDIXFAMILY"/>
</dbReference>
<evidence type="ECO:0000259" key="5">
    <source>
        <dbReference type="PROSITE" id="PS51462"/>
    </source>
</evidence>
<dbReference type="EMBL" id="LAVO01000001">
    <property type="protein sequence ID" value="KOS12256.1"/>
    <property type="molecule type" value="Genomic_DNA"/>
</dbReference>
<dbReference type="Proteomes" id="UP000037737">
    <property type="component" value="Unassembled WGS sequence"/>
</dbReference>
<dbReference type="InterPro" id="IPR015797">
    <property type="entry name" value="NUDIX_hydrolase-like_dom_sf"/>
</dbReference>
<gene>
    <name evidence="6" type="ORF">XI38_02465</name>
</gene>
<organism evidence="6 7">
    <name type="scientific">Microbacterium aurantiacum</name>
    <dbReference type="NCBI Taxonomy" id="162393"/>
    <lineage>
        <taxon>Bacteria</taxon>
        <taxon>Bacillati</taxon>
        <taxon>Actinomycetota</taxon>
        <taxon>Actinomycetes</taxon>
        <taxon>Micrococcales</taxon>
        <taxon>Microbacteriaceae</taxon>
        <taxon>Microbacterium</taxon>
    </lineage>
</organism>
<name>A0A0M8MGY7_9MICO</name>
<evidence type="ECO:0000256" key="3">
    <source>
        <dbReference type="ARBA" id="ARBA00022801"/>
    </source>
</evidence>
<keyword evidence="3 4" id="KW-0378">Hydrolase</keyword>
<proteinExistence type="inferred from homology"/>
<dbReference type="InterPro" id="IPR020084">
    <property type="entry name" value="NUDIX_hydrolase_CS"/>
</dbReference>
<dbReference type="InterPro" id="IPR000086">
    <property type="entry name" value="NUDIX_hydrolase_dom"/>
</dbReference>
<dbReference type="PATRIC" id="fig|84292.3.peg.510"/>
<dbReference type="AlphaFoldDB" id="A0A0M8MGY7"/>
<dbReference type="Pfam" id="PF00293">
    <property type="entry name" value="NUDIX"/>
    <property type="match status" value="1"/>
</dbReference>
<evidence type="ECO:0000313" key="7">
    <source>
        <dbReference type="Proteomes" id="UP000037737"/>
    </source>
</evidence>
<dbReference type="CDD" id="cd02883">
    <property type="entry name" value="NUDIX_Hydrolase"/>
    <property type="match status" value="1"/>
</dbReference>
<protein>
    <submittedName>
        <fullName evidence="6">DNA mismatch repair protein MutT</fullName>
    </submittedName>
</protein>
<dbReference type="GO" id="GO:0016787">
    <property type="term" value="F:hydrolase activity"/>
    <property type="evidence" value="ECO:0007669"/>
    <property type="project" value="UniProtKB-KW"/>
</dbReference>
<dbReference type="InterPro" id="IPR020476">
    <property type="entry name" value="Nudix_hydrolase"/>
</dbReference>